<keyword evidence="1" id="KW-0812">Transmembrane</keyword>
<protein>
    <submittedName>
        <fullName evidence="2">Uncharacterized protein</fullName>
    </submittedName>
</protein>
<dbReference type="Proteomes" id="UP001177595">
    <property type="component" value="Chromosome"/>
</dbReference>
<feature type="transmembrane region" description="Helical" evidence="1">
    <location>
        <begin position="6"/>
        <end position="29"/>
    </location>
</feature>
<dbReference type="RefSeq" id="WP_280623979.1">
    <property type="nucleotide sequence ID" value="NZ_CP123504.1"/>
</dbReference>
<dbReference type="AlphaFoldDB" id="A0AA95GK17"/>
<evidence type="ECO:0000313" key="3">
    <source>
        <dbReference type="Proteomes" id="UP001177595"/>
    </source>
</evidence>
<reference evidence="2" key="1">
    <citation type="submission" date="2023-04" db="EMBL/GenBank/DDBJ databases">
        <title>Genome dynamics across the evolutionary transition to endosymbiosis.</title>
        <authorList>
            <person name="Siozios S."/>
            <person name="Nadal-Jimenez P."/>
            <person name="Azagi T."/>
            <person name="Sprong H."/>
            <person name="Frost C.L."/>
            <person name="Parratt S.R."/>
            <person name="Taylor G."/>
            <person name="Brettell L."/>
            <person name="Lew K.C."/>
            <person name="Croft L."/>
            <person name="King K.C."/>
            <person name="Brockhurst M.A."/>
            <person name="Hypsa V."/>
            <person name="Novakova E."/>
            <person name="Darby A.C."/>
            <person name="Hurst G.D.D."/>
        </authorList>
    </citation>
    <scope>NUCLEOTIDE SEQUENCE</scope>
    <source>
        <strain evidence="2">APv</strain>
    </source>
</reference>
<gene>
    <name evidence="2" type="ORF">QE210_10910</name>
</gene>
<feature type="transmembrane region" description="Helical" evidence="1">
    <location>
        <begin position="36"/>
        <end position="58"/>
    </location>
</feature>
<dbReference type="EMBL" id="CP123504">
    <property type="protein sequence ID" value="WGM00387.1"/>
    <property type="molecule type" value="Genomic_DNA"/>
</dbReference>
<name>A0AA95GK17_9GAMM</name>
<proteinExistence type="predicted"/>
<organism evidence="2 3">
    <name type="scientific">Arsenophonus nasoniae</name>
    <name type="common">son-killer infecting Nasonia vitripennis</name>
    <dbReference type="NCBI Taxonomy" id="638"/>
    <lineage>
        <taxon>Bacteria</taxon>
        <taxon>Pseudomonadati</taxon>
        <taxon>Pseudomonadota</taxon>
        <taxon>Gammaproteobacteria</taxon>
        <taxon>Enterobacterales</taxon>
        <taxon>Morganellaceae</taxon>
        <taxon>Arsenophonus</taxon>
    </lineage>
</organism>
<keyword evidence="1" id="KW-1133">Transmembrane helix</keyword>
<accession>A0AA95GK17</accession>
<keyword evidence="1" id="KW-0472">Membrane</keyword>
<sequence>MSETMILLLGGCWLFMLLGISVTAGIFLYEENGEFLIAKFISMLAFACCMVLGVYFMYQYFSNL</sequence>
<evidence type="ECO:0000313" key="2">
    <source>
        <dbReference type="EMBL" id="WGM00387.1"/>
    </source>
</evidence>
<evidence type="ECO:0000256" key="1">
    <source>
        <dbReference type="SAM" id="Phobius"/>
    </source>
</evidence>